<feature type="transmembrane region" description="Helical" evidence="1">
    <location>
        <begin position="319"/>
        <end position="336"/>
    </location>
</feature>
<keyword evidence="1" id="KW-0472">Membrane</keyword>
<evidence type="ECO:0000313" key="3">
    <source>
        <dbReference type="Proteomes" id="UP000680706"/>
    </source>
</evidence>
<feature type="transmembrane region" description="Helical" evidence="1">
    <location>
        <begin position="12"/>
        <end position="37"/>
    </location>
</feature>
<feature type="transmembrane region" description="Helical" evidence="1">
    <location>
        <begin position="86"/>
        <end position="105"/>
    </location>
</feature>
<dbReference type="PANTHER" id="PTHR38592">
    <property type="entry name" value="BLL4819 PROTEIN"/>
    <property type="match status" value="1"/>
</dbReference>
<gene>
    <name evidence="2" type="ORF">KGB56_02015</name>
</gene>
<feature type="transmembrane region" description="Helical" evidence="1">
    <location>
        <begin position="199"/>
        <end position="217"/>
    </location>
</feature>
<keyword evidence="3" id="KW-1185">Reference proteome</keyword>
<dbReference type="Proteomes" id="UP000680706">
    <property type="component" value="Chromosome"/>
</dbReference>
<protein>
    <submittedName>
        <fullName evidence="2">OpgC domain-containing protein</fullName>
    </submittedName>
</protein>
<proteinExistence type="predicted"/>
<feature type="transmembrane region" description="Helical" evidence="1">
    <location>
        <begin position="229"/>
        <end position="249"/>
    </location>
</feature>
<feature type="transmembrane region" description="Helical" evidence="1">
    <location>
        <begin position="145"/>
        <end position="163"/>
    </location>
</feature>
<feature type="transmembrane region" description="Helical" evidence="1">
    <location>
        <begin position="348"/>
        <end position="369"/>
    </location>
</feature>
<evidence type="ECO:0000256" key="1">
    <source>
        <dbReference type="SAM" id="Phobius"/>
    </source>
</evidence>
<feature type="transmembrane region" description="Helical" evidence="1">
    <location>
        <begin position="274"/>
        <end position="291"/>
    </location>
</feature>
<keyword evidence="1" id="KW-1133">Transmembrane helix</keyword>
<accession>A0ABX8ANE5</accession>
<organism evidence="2 3">
    <name type="scientific">Pseudovibrio brasiliensis</name>
    <dbReference type="NCBI Taxonomy" id="1898042"/>
    <lineage>
        <taxon>Bacteria</taxon>
        <taxon>Pseudomonadati</taxon>
        <taxon>Pseudomonadota</taxon>
        <taxon>Alphaproteobacteria</taxon>
        <taxon>Hyphomicrobiales</taxon>
        <taxon>Stappiaceae</taxon>
        <taxon>Pseudovibrio</taxon>
    </lineage>
</organism>
<dbReference type="PANTHER" id="PTHR38592:SF3">
    <property type="entry name" value="BLL4819 PROTEIN"/>
    <property type="match status" value="1"/>
</dbReference>
<reference evidence="2 3" key="1">
    <citation type="journal article" date="2021" name="Angew. Chem. Int. Ed. Engl.">
        <title>A novel family of nonribosomal peptides modulate collective behavior in Pseudovibrio bacteria isolated from marine sponges.</title>
        <authorList>
            <person name="Ioca L.P."/>
            <person name="Dai Y."/>
            <person name="Kunakom S."/>
            <person name="Diaz-Espinosa J."/>
            <person name="Krunic A."/>
            <person name="Crnkovic C.M."/>
            <person name="Orjala J."/>
            <person name="Sanchez L.M."/>
            <person name="Ferreira A.G."/>
            <person name="Berlinck R.G.S."/>
            <person name="Eustaquio A.S."/>
        </authorList>
    </citation>
    <scope>NUCLEOTIDE SEQUENCE [LARGE SCALE GENOMIC DNA]</scope>
    <source>
        <strain evidence="2 3">Ab134</strain>
    </source>
</reference>
<dbReference type="InterPro" id="IPR014550">
    <property type="entry name" value="UCP028704_OpgC"/>
</dbReference>
<dbReference type="EMBL" id="CP074126">
    <property type="protein sequence ID" value="QUS56265.1"/>
    <property type="molecule type" value="Genomic_DNA"/>
</dbReference>
<dbReference type="Pfam" id="PF10129">
    <property type="entry name" value="OpgC_C"/>
    <property type="match status" value="1"/>
</dbReference>
<name>A0ABX8ANE5_9HYPH</name>
<evidence type="ECO:0000313" key="2">
    <source>
        <dbReference type="EMBL" id="QUS56265.1"/>
    </source>
</evidence>
<sequence>MKTASRQRDPRLDFFRGIAMFIIFIAHLPANGWALWIPARFGFSDATEIFVFCSGMASAIAFGRVFELHGLAMGSARVLFRVWQVYWAHICLFLAVAGMLAFLQINGWTSDDYVGKLNLWHFFEDPIFQLPGLLTLTYVPNYFDILPMYLVILAMLPVIMVAYYKVGRGAVAAIIAAFWLIATFRLVDFPAEPWSDRRWFFNPFAWQLLFFTGFAFIKGWIPAPPVKKRLLFLSASIIILTIPFAYFRILNEVPELRRIANDISDLTVKSEMGILRYIHFLALAYVAWVAVGEGGHRLLMGGFGGKVVRVIKKVGQQSLAVFLASLILAQGLAIFRDELGLKGTVTGGILANLLGFAGLIAVAYTVAWFKGEPWRKPKEKPAS</sequence>
<keyword evidence="1" id="KW-0812">Transmembrane</keyword>
<dbReference type="PIRSF" id="PIRSF028704">
    <property type="entry name" value="UPC028704"/>
    <property type="match status" value="1"/>
</dbReference>
<feature type="transmembrane region" description="Helical" evidence="1">
    <location>
        <begin position="170"/>
        <end position="187"/>
    </location>
</feature>
<dbReference type="RefSeq" id="WP_075700778.1">
    <property type="nucleotide sequence ID" value="NZ_CP074126.1"/>
</dbReference>
<feature type="transmembrane region" description="Helical" evidence="1">
    <location>
        <begin position="49"/>
        <end position="66"/>
    </location>
</feature>